<dbReference type="KEGG" id="psil:PMA3_00330"/>
<name>A0A191YLB8_9PSED</name>
<organism evidence="1 2">
    <name type="scientific">Pseudomonas silesiensis</name>
    <dbReference type="NCBI Taxonomy" id="1853130"/>
    <lineage>
        <taxon>Bacteria</taxon>
        <taxon>Pseudomonadati</taxon>
        <taxon>Pseudomonadota</taxon>
        <taxon>Gammaproteobacteria</taxon>
        <taxon>Pseudomonadales</taxon>
        <taxon>Pseudomonadaceae</taxon>
        <taxon>Pseudomonas</taxon>
    </lineage>
</organism>
<reference evidence="1 2" key="1">
    <citation type="journal article" date="2018" name="Syst. Appl. Microbiol.">
        <title>Pseudomonas silesiensis sp. nov. strain A3T isolated from a biological pesticide sewage treatment plant and analysis of the complete genome sequence.</title>
        <authorList>
            <person name="Kaminski M.A."/>
            <person name="Furmanczyk E.M."/>
            <person name="Sobczak A."/>
            <person name="Dziembowski A."/>
            <person name="Lipinski L."/>
        </authorList>
    </citation>
    <scope>NUCLEOTIDE SEQUENCE [LARGE SCALE GENOMIC DNA]</scope>
    <source>
        <strain evidence="1 2">A3</strain>
    </source>
</reference>
<evidence type="ECO:0000313" key="1">
    <source>
        <dbReference type="EMBL" id="ANJ53672.1"/>
    </source>
</evidence>
<dbReference type="Gene3D" id="3.10.620.30">
    <property type="match status" value="1"/>
</dbReference>
<dbReference type="STRING" id="1853130.PMA3_00330"/>
<protein>
    <submittedName>
        <fullName evidence="1">Uncharacterized protein</fullName>
    </submittedName>
</protein>
<dbReference type="EMBL" id="CP014870">
    <property type="protein sequence ID" value="ANJ53672.1"/>
    <property type="molecule type" value="Genomic_DNA"/>
</dbReference>
<evidence type="ECO:0000313" key="2">
    <source>
        <dbReference type="Proteomes" id="UP000078354"/>
    </source>
</evidence>
<gene>
    <name evidence="1" type="ORF">PMA3_00330</name>
</gene>
<dbReference type="Proteomes" id="UP000078354">
    <property type="component" value="Chromosome"/>
</dbReference>
<sequence>MISRRAQALYGPLGEGEQRIDAWQRLLATQKQISEPEPLDVVNQFFNRKLQYEEDIDLVHALKSCRDILCCRQSVREGVSRDNIQAGVRII</sequence>
<dbReference type="AlphaFoldDB" id="A0A191YLB8"/>
<proteinExistence type="predicted"/>
<keyword evidence="2" id="KW-1185">Reference proteome</keyword>
<accession>A0A191YLB8</accession>